<dbReference type="Pfam" id="PF07517">
    <property type="entry name" value="SecA_DEAD"/>
    <property type="match status" value="1"/>
</dbReference>
<dbReference type="InterPro" id="IPR036266">
    <property type="entry name" value="SecA_Wing/Scaffold_sf"/>
</dbReference>
<dbReference type="PANTHER" id="PTHR30612">
    <property type="entry name" value="SECA INNER MEMBRANE COMPONENT OF SEC PROTEIN SECRETION SYSTEM"/>
    <property type="match status" value="1"/>
</dbReference>
<proteinExistence type="inferred from homology"/>
<evidence type="ECO:0000313" key="21">
    <source>
        <dbReference type="Proteomes" id="UP000218113"/>
    </source>
</evidence>
<accession>A0A2A4TAA4</accession>
<keyword evidence="11 14" id="KW-1278">Translocase</keyword>
<evidence type="ECO:0000256" key="1">
    <source>
        <dbReference type="ARBA" id="ARBA00001947"/>
    </source>
</evidence>
<dbReference type="Pfam" id="PF02810">
    <property type="entry name" value="SEC-C"/>
    <property type="match status" value="1"/>
</dbReference>
<dbReference type="GO" id="GO:0017038">
    <property type="term" value="P:protein import"/>
    <property type="evidence" value="ECO:0007669"/>
    <property type="project" value="InterPro"/>
</dbReference>
<evidence type="ECO:0000256" key="15">
    <source>
        <dbReference type="RuleBase" id="RU003874"/>
    </source>
</evidence>
<evidence type="ECO:0000256" key="3">
    <source>
        <dbReference type="ARBA" id="ARBA00022448"/>
    </source>
</evidence>
<dbReference type="CDD" id="cd18803">
    <property type="entry name" value="SF2_C_secA"/>
    <property type="match status" value="1"/>
</dbReference>
<keyword evidence="6" id="KW-0479">Metal-binding</keyword>
<feature type="domain" description="Helicase C-terminal" evidence="18">
    <location>
        <begin position="461"/>
        <end position="630"/>
    </location>
</feature>
<dbReference type="NCBIfam" id="TIGR00963">
    <property type="entry name" value="secA"/>
    <property type="match status" value="1"/>
</dbReference>
<dbReference type="FunFam" id="3.40.50.300:FF:000429">
    <property type="entry name" value="Preprotein translocase subunit SecA"/>
    <property type="match status" value="1"/>
</dbReference>
<feature type="binding site" evidence="14">
    <location>
        <position position="536"/>
    </location>
    <ligand>
        <name>ATP</name>
        <dbReference type="ChEBI" id="CHEBI:30616"/>
    </ligand>
</feature>
<dbReference type="Gene3D" id="3.40.50.300">
    <property type="entry name" value="P-loop containing nucleotide triphosphate hydrolases"/>
    <property type="match status" value="3"/>
</dbReference>
<comment type="caution">
    <text evidence="20">The sequence shown here is derived from an EMBL/GenBank/DDBJ whole genome shotgun (WGS) entry which is preliminary data.</text>
</comment>
<keyword evidence="7 14" id="KW-0547">Nucleotide-binding</keyword>
<feature type="coiled-coil region" evidence="16">
    <location>
        <begin position="292"/>
        <end position="319"/>
    </location>
</feature>
<dbReference type="PROSITE" id="PS51194">
    <property type="entry name" value="HELICASE_CTER"/>
    <property type="match status" value="1"/>
</dbReference>
<feature type="domain" description="Helicase ATP-binding" evidence="17">
    <location>
        <begin position="89"/>
        <end position="247"/>
    </location>
</feature>
<evidence type="ECO:0000256" key="9">
    <source>
        <dbReference type="ARBA" id="ARBA00022840"/>
    </source>
</evidence>
<comment type="subcellular location">
    <subcellularLocation>
        <location evidence="14">Cell membrane</location>
        <topology evidence="14">Peripheral membrane protein</topology>
        <orientation evidence="14">Cytoplasmic side</orientation>
    </subcellularLocation>
    <subcellularLocation>
        <location evidence="14">Cytoplasm</location>
    </subcellularLocation>
    <text evidence="14">Distribution is 50-50.</text>
</comment>
<evidence type="ECO:0000256" key="12">
    <source>
        <dbReference type="ARBA" id="ARBA00023010"/>
    </source>
</evidence>
<evidence type="ECO:0000259" key="18">
    <source>
        <dbReference type="PROSITE" id="PS51194"/>
    </source>
</evidence>
<evidence type="ECO:0000256" key="11">
    <source>
        <dbReference type="ARBA" id="ARBA00022967"/>
    </source>
</evidence>
<keyword evidence="9 14" id="KW-0067">ATP-binding</keyword>
<dbReference type="GO" id="GO:0043952">
    <property type="term" value="P:protein transport by the Sec complex"/>
    <property type="evidence" value="ECO:0007669"/>
    <property type="project" value="TreeGrafter"/>
</dbReference>
<evidence type="ECO:0000259" key="17">
    <source>
        <dbReference type="PROSITE" id="PS51192"/>
    </source>
</evidence>
<keyword evidence="13 14" id="KW-0472">Membrane</keyword>
<dbReference type="InterPro" id="IPR004027">
    <property type="entry name" value="SEC_C_motif"/>
</dbReference>
<dbReference type="InterPro" id="IPR044722">
    <property type="entry name" value="SecA_SF2_C"/>
</dbReference>
<reference evidence="21" key="1">
    <citation type="submission" date="2017-08" db="EMBL/GenBank/DDBJ databases">
        <title>A dynamic microbial community with high functional redundancy inhabits the cold, oxic subseafloor aquifer.</title>
        <authorList>
            <person name="Tully B.J."/>
            <person name="Wheat C.G."/>
            <person name="Glazer B.T."/>
            <person name="Huber J.A."/>
        </authorList>
    </citation>
    <scope>NUCLEOTIDE SEQUENCE [LARGE SCALE GENOMIC DNA]</scope>
</reference>
<gene>
    <name evidence="14 20" type="primary">secA</name>
    <name evidence="20" type="ORF">COB67_02180</name>
</gene>
<comment type="similarity">
    <text evidence="2 14 15">Belongs to the SecA family.</text>
</comment>
<dbReference type="HAMAP" id="MF_01382">
    <property type="entry name" value="SecA"/>
    <property type="match status" value="1"/>
</dbReference>
<dbReference type="GO" id="GO:0008564">
    <property type="term" value="F:protein-exporting ATPase activity"/>
    <property type="evidence" value="ECO:0007669"/>
    <property type="project" value="UniProtKB-EC"/>
</dbReference>
<dbReference type="CDD" id="cd17928">
    <property type="entry name" value="DEXDc_SecA"/>
    <property type="match status" value="1"/>
</dbReference>
<dbReference type="GO" id="GO:0006605">
    <property type="term" value="P:protein targeting"/>
    <property type="evidence" value="ECO:0007669"/>
    <property type="project" value="UniProtKB-UniRule"/>
</dbReference>
<keyword evidence="16" id="KW-0175">Coiled coil</keyword>
<protein>
    <recommendedName>
        <fullName evidence="14 15">Protein translocase subunit SecA</fullName>
        <ecNumber evidence="14">7.4.2.8</ecNumber>
    </recommendedName>
</protein>
<evidence type="ECO:0000313" key="20">
    <source>
        <dbReference type="EMBL" id="PCI30304.1"/>
    </source>
</evidence>
<evidence type="ECO:0000256" key="16">
    <source>
        <dbReference type="SAM" id="Coils"/>
    </source>
</evidence>
<dbReference type="SUPFAM" id="SSF52540">
    <property type="entry name" value="P-loop containing nucleoside triphosphate hydrolases"/>
    <property type="match status" value="2"/>
</dbReference>
<dbReference type="SUPFAM" id="SSF81886">
    <property type="entry name" value="Helical scaffold and wing domains of SecA"/>
    <property type="match status" value="1"/>
</dbReference>
<dbReference type="SMART" id="SM00957">
    <property type="entry name" value="SecA_DEAD"/>
    <property type="match status" value="1"/>
</dbReference>
<dbReference type="InterPro" id="IPR011116">
    <property type="entry name" value="SecA_Wing/Scaffold"/>
</dbReference>
<dbReference type="InterPro" id="IPR011130">
    <property type="entry name" value="SecA_preprotein_X-link_dom"/>
</dbReference>
<dbReference type="InterPro" id="IPR027417">
    <property type="entry name" value="P-loop_NTPase"/>
</dbReference>
<name>A0A2A4TAA4_9DELT</name>
<dbReference type="InterPro" id="IPR011115">
    <property type="entry name" value="SecA_DEAD"/>
</dbReference>
<dbReference type="GO" id="GO:0046872">
    <property type="term" value="F:metal ion binding"/>
    <property type="evidence" value="ECO:0007669"/>
    <property type="project" value="UniProtKB-KW"/>
</dbReference>
<evidence type="ECO:0000256" key="5">
    <source>
        <dbReference type="ARBA" id="ARBA00022490"/>
    </source>
</evidence>
<dbReference type="InterPro" id="IPR014001">
    <property type="entry name" value="Helicase_ATP-bd"/>
</dbReference>
<dbReference type="InterPro" id="IPR000185">
    <property type="entry name" value="SecA"/>
</dbReference>
<feature type="binding site" evidence="14">
    <location>
        <begin position="105"/>
        <end position="109"/>
    </location>
    <ligand>
        <name>ATP</name>
        <dbReference type="ChEBI" id="CHEBI:30616"/>
    </ligand>
</feature>
<dbReference type="PRINTS" id="PR00906">
    <property type="entry name" value="SECA"/>
</dbReference>
<dbReference type="Gene3D" id="3.90.1440.10">
    <property type="entry name" value="SecA, preprotein cross-linking domain"/>
    <property type="match status" value="1"/>
</dbReference>
<evidence type="ECO:0000256" key="13">
    <source>
        <dbReference type="ARBA" id="ARBA00023136"/>
    </source>
</evidence>
<dbReference type="SMART" id="SM00958">
    <property type="entry name" value="SecA_PP_bind"/>
    <property type="match status" value="1"/>
</dbReference>
<dbReference type="Pfam" id="PF01043">
    <property type="entry name" value="SecA_PP_bind"/>
    <property type="match status" value="1"/>
</dbReference>
<evidence type="ECO:0000259" key="19">
    <source>
        <dbReference type="PROSITE" id="PS51196"/>
    </source>
</evidence>
<dbReference type="InterPro" id="IPR036670">
    <property type="entry name" value="SecA_X-link_sf"/>
</dbReference>
<dbReference type="Pfam" id="PF07516">
    <property type="entry name" value="SecA_SW"/>
    <property type="match status" value="1"/>
</dbReference>
<dbReference type="GO" id="GO:0005886">
    <property type="term" value="C:plasma membrane"/>
    <property type="evidence" value="ECO:0007669"/>
    <property type="project" value="UniProtKB-SubCell"/>
</dbReference>
<dbReference type="PROSITE" id="PS51192">
    <property type="entry name" value="HELICASE_ATP_BIND_1"/>
    <property type="match status" value="1"/>
</dbReference>
<dbReference type="AlphaFoldDB" id="A0A2A4TAA4"/>
<keyword evidence="4 14" id="KW-1003">Cell membrane</keyword>
<keyword evidence="8" id="KW-0862">Zinc</keyword>
<comment type="cofactor">
    <cofactor evidence="1">
        <name>Zn(2+)</name>
        <dbReference type="ChEBI" id="CHEBI:29105"/>
    </cofactor>
</comment>
<evidence type="ECO:0000256" key="10">
    <source>
        <dbReference type="ARBA" id="ARBA00022927"/>
    </source>
</evidence>
<dbReference type="GO" id="GO:0065002">
    <property type="term" value="P:intracellular protein transmembrane transport"/>
    <property type="evidence" value="ECO:0007669"/>
    <property type="project" value="UniProtKB-UniRule"/>
</dbReference>
<comment type="catalytic activity">
    <reaction evidence="14">
        <text>ATP + H2O + cellular proteinSide 1 = ADP + phosphate + cellular proteinSide 2.</text>
        <dbReference type="EC" id="7.4.2.8"/>
    </reaction>
</comment>
<evidence type="ECO:0000256" key="4">
    <source>
        <dbReference type="ARBA" id="ARBA00022475"/>
    </source>
</evidence>
<dbReference type="Pfam" id="PF21090">
    <property type="entry name" value="P-loop_SecA"/>
    <property type="match status" value="1"/>
</dbReference>
<dbReference type="InterPro" id="IPR014018">
    <property type="entry name" value="SecA_motor_DEAD"/>
</dbReference>
<keyword evidence="10 14" id="KW-0653">Protein transport</keyword>
<evidence type="ECO:0000256" key="2">
    <source>
        <dbReference type="ARBA" id="ARBA00007650"/>
    </source>
</evidence>
<keyword evidence="3 14" id="KW-0813">Transport</keyword>
<dbReference type="FunFam" id="3.90.1440.10:FF:000001">
    <property type="entry name" value="Preprotein translocase subunit SecA"/>
    <property type="match status" value="1"/>
</dbReference>
<comment type="subunit">
    <text evidence="14">Monomer and homodimer. Part of the essential Sec protein translocation apparatus which comprises SecA, SecYEG and auxiliary proteins SecDF. Other proteins may also be involved.</text>
</comment>
<dbReference type="InterPro" id="IPR001650">
    <property type="entry name" value="Helicase_C-like"/>
</dbReference>
<dbReference type="GO" id="GO:0005829">
    <property type="term" value="C:cytosol"/>
    <property type="evidence" value="ECO:0007669"/>
    <property type="project" value="TreeGrafter"/>
</dbReference>
<dbReference type="GO" id="GO:0031522">
    <property type="term" value="C:cell envelope Sec protein transport complex"/>
    <property type="evidence" value="ECO:0007669"/>
    <property type="project" value="TreeGrafter"/>
</dbReference>
<evidence type="ECO:0000256" key="14">
    <source>
        <dbReference type="HAMAP-Rule" id="MF_01382"/>
    </source>
</evidence>
<dbReference type="PANTHER" id="PTHR30612:SF0">
    <property type="entry name" value="CHLOROPLAST PROTEIN-TRANSPORTING ATPASE"/>
    <property type="match status" value="1"/>
</dbReference>
<feature type="domain" description="SecA family profile" evidence="19">
    <location>
        <begin position="3"/>
        <end position="614"/>
    </location>
</feature>
<comment type="function">
    <text evidence="14">Part of the Sec protein translocase complex. Interacts with the SecYEG preprotein conducting channel. Has a central role in coupling the hydrolysis of ATP to the transfer of proteins into and across the cell membrane, serving as an ATP-driven molecular motor driving the stepwise translocation of polypeptide chains across the membrane.</text>
</comment>
<evidence type="ECO:0000256" key="6">
    <source>
        <dbReference type="ARBA" id="ARBA00022723"/>
    </source>
</evidence>
<keyword evidence="12 14" id="KW-0811">Translocation</keyword>
<feature type="binding site" evidence="14">
    <location>
        <position position="87"/>
    </location>
    <ligand>
        <name>ATP</name>
        <dbReference type="ChEBI" id="CHEBI:30616"/>
    </ligand>
</feature>
<dbReference type="GO" id="GO:0005524">
    <property type="term" value="F:ATP binding"/>
    <property type="evidence" value="ECO:0007669"/>
    <property type="project" value="UniProtKB-UniRule"/>
</dbReference>
<evidence type="ECO:0000256" key="7">
    <source>
        <dbReference type="ARBA" id="ARBA00022741"/>
    </source>
</evidence>
<keyword evidence="5 14" id="KW-0963">Cytoplasm</keyword>
<dbReference type="Proteomes" id="UP000218113">
    <property type="component" value="Unassembled WGS sequence"/>
</dbReference>
<dbReference type="Gene3D" id="1.10.3060.10">
    <property type="entry name" value="Helical scaffold and wing domains of SecA"/>
    <property type="match status" value="1"/>
</dbReference>
<dbReference type="EMBL" id="NVSR01000006">
    <property type="protein sequence ID" value="PCI30304.1"/>
    <property type="molecule type" value="Genomic_DNA"/>
</dbReference>
<organism evidence="20 21">
    <name type="scientific">SAR324 cluster bacterium</name>
    <dbReference type="NCBI Taxonomy" id="2024889"/>
    <lineage>
        <taxon>Bacteria</taxon>
        <taxon>Deltaproteobacteria</taxon>
        <taxon>SAR324 cluster</taxon>
    </lineage>
</organism>
<sequence length="897" mass="103025">MLKFLTKTLFGSYSDKELKKYASIVEKVNLLEKDYQNLSQEQCQAKVIEFKELYQKGTTLDDLLPEAFALTRKAAMDTLGQRHFDVQLMGGICLHTGQIAEMRTGEGKTLTSTLPVVLNALTGKGVHLVTVNDYLAKRDSEWMGEIYAYLGLSVGVVLHGLSDQQRRDAYASDITYGTNNEFGFDFLRDNMKFDLKDYVQREHHYTIVDEVDSILIDEARTPLIISGPSEDSTDLYHVIDKELYGLTREWRVSDNPDTELVVKAKGMDPADVKSFLKNSESLDVIVIGDYTLEEKSKNIQLAERGIEKIQERVANIMKTDNLFDFENIDILHHVNQALKAHYVFKRDIDYVVQGGKVLIVDEFTGRLMEGRRFSDGLHQALEAKEGVKIEKENQTLASITFQNYFRKYDKLAGMTGTAETEKDEFIKIYGLGVVVIPTNQPMVRKDQPDVIYKTTAAKYRAIVNEIKRVYASGQPLLVGTASIENSEILSSLLQKEKVPHNVLNAKHHDKEADIIAKAGDIGAITIATHMAGRGTDIKLSKEVLEKGGLFILGTERNESRRVDNQLRGRSGRQGDAGESRFFLSLEDDLLRIFGGERIANLMNKLKIDEDEAIEHVLISRAIENSQKKVEAHNFDIRKHLLEYDDVMNRQREIIYRQRRRLLGEETEEVFLDMVDEILENIFDQYCNEKFTDEWDFEGLHQELYTIFHEKITWKEKDTPEREELIKWFDEQIHAKHLKKKEEFGEYHGMVLRQILLEITDNMWKDHLLSMDHLKEGIGMRGYAQKNPLTEYKKEGFELFAGLMGRIGEECVKSFHHVSIVEEPPQEVERQPQEMEMIHGQMDALGAQEEAPEAPKHQPVRKGKVIGRNEPCYCGSGKKYKQCHMKIDREARRELEVE</sequence>
<dbReference type="Gene3D" id="3.10.450.50">
    <property type="match status" value="1"/>
</dbReference>
<dbReference type="SUPFAM" id="SSF81767">
    <property type="entry name" value="Pre-protein crosslinking domain of SecA"/>
    <property type="match status" value="1"/>
</dbReference>
<dbReference type="PROSITE" id="PS51196">
    <property type="entry name" value="SECA_MOTOR_DEAD"/>
    <property type="match status" value="1"/>
</dbReference>
<dbReference type="EC" id="7.4.2.8" evidence="14"/>
<evidence type="ECO:0000256" key="8">
    <source>
        <dbReference type="ARBA" id="ARBA00022833"/>
    </source>
</evidence>